<evidence type="ECO:0000256" key="1">
    <source>
        <dbReference type="SAM" id="Phobius"/>
    </source>
</evidence>
<name>A0AAP3GB53_BRELA</name>
<dbReference type="RefSeq" id="WP_018671774.1">
    <property type="nucleotide sequence ID" value="NZ_CP032410.1"/>
</dbReference>
<proteinExistence type="predicted"/>
<dbReference type="Proteomes" id="UP001077662">
    <property type="component" value="Unassembled WGS sequence"/>
</dbReference>
<sequence>MSFRSFHVKQGMAIKRVLGVIFGVGGLILILNTMPLWVWYAILGTALIAAGWFLFHHK</sequence>
<comment type="caution">
    <text evidence="2">The sequence shown here is derived from an EMBL/GenBank/DDBJ whole genome shotgun (WGS) entry which is preliminary data.</text>
</comment>
<keyword evidence="1" id="KW-1133">Transmembrane helix</keyword>
<dbReference type="AlphaFoldDB" id="A0AAP3GB53"/>
<dbReference type="GeneID" id="61081438"/>
<keyword evidence="1" id="KW-0472">Membrane</keyword>
<evidence type="ECO:0000313" key="3">
    <source>
        <dbReference type="Proteomes" id="UP001077662"/>
    </source>
</evidence>
<dbReference type="EMBL" id="JAPTNE010000006">
    <property type="protein sequence ID" value="MCZ0806325.1"/>
    <property type="molecule type" value="Genomic_DNA"/>
</dbReference>
<accession>A0AAP3GB53</accession>
<keyword evidence="1" id="KW-0812">Transmembrane</keyword>
<reference evidence="2" key="1">
    <citation type="submission" date="2022-09" db="EMBL/GenBank/DDBJ databases">
        <title>Genome analysis and characterization of larvicidal activity of Brevibacillus strains.</title>
        <authorList>
            <person name="Patrusheva E.V."/>
            <person name="Izotova A.O."/>
            <person name="Toshchakov S.V."/>
            <person name="Sineoky S.P."/>
        </authorList>
    </citation>
    <scope>NUCLEOTIDE SEQUENCE</scope>
    <source>
        <strain evidence="2">VKPM_B-13247</strain>
    </source>
</reference>
<organism evidence="2 3">
    <name type="scientific">Brevibacillus laterosporus</name>
    <name type="common">Bacillus laterosporus</name>
    <dbReference type="NCBI Taxonomy" id="1465"/>
    <lineage>
        <taxon>Bacteria</taxon>
        <taxon>Bacillati</taxon>
        <taxon>Bacillota</taxon>
        <taxon>Bacilli</taxon>
        <taxon>Bacillales</taxon>
        <taxon>Paenibacillaceae</taxon>
        <taxon>Brevibacillus</taxon>
    </lineage>
</organism>
<evidence type="ECO:0000313" key="2">
    <source>
        <dbReference type="EMBL" id="MCZ0806325.1"/>
    </source>
</evidence>
<feature type="transmembrane region" description="Helical" evidence="1">
    <location>
        <begin position="12"/>
        <end position="31"/>
    </location>
</feature>
<gene>
    <name evidence="2" type="ORF">O0554_05235</name>
</gene>
<feature type="transmembrane region" description="Helical" evidence="1">
    <location>
        <begin position="37"/>
        <end position="55"/>
    </location>
</feature>
<protein>
    <submittedName>
        <fullName evidence="2">Uncharacterized protein</fullName>
    </submittedName>
</protein>